<dbReference type="InterPro" id="IPR006140">
    <property type="entry name" value="D-isomer_DH_NAD-bd"/>
</dbReference>
<keyword evidence="6" id="KW-1185">Reference proteome</keyword>
<dbReference type="PANTHER" id="PTHR10996:SF119">
    <property type="entry name" value="FI03731P-RELATED"/>
    <property type="match status" value="1"/>
</dbReference>
<dbReference type="GO" id="GO:0008465">
    <property type="term" value="F:hydroxypyruvate reductase (NADH) activity"/>
    <property type="evidence" value="ECO:0007669"/>
    <property type="project" value="TreeGrafter"/>
</dbReference>
<comment type="similarity">
    <text evidence="3">Belongs to the D-isomer specific 2-hydroxyacid dehydrogenase family.</text>
</comment>
<dbReference type="GO" id="GO:0005829">
    <property type="term" value="C:cytosol"/>
    <property type="evidence" value="ECO:0007669"/>
    <property type="project" value="TreeGrafter"/>
</dbReference>
<dbReference type="InterPro" id="IPR036291">
    <property type="entry name" value="NAD(P)-bd_dom_sf"/>
</dbReference>
<dbReference type="Proteomes" id="UP000694866">
    <property type="component" value="Unplaced"/>
</dbReference>
<evidence type="ECO:0000259" key="5">
    <source>
        <dbReference type="Pfam" id="PF02826"/>
    </source>
</evidence>
<dbReference type="Pfam" id="PF00389">
    <property type="entry name" value="2-Hacid_dh"/>
    <property type="match status" value="1"/>
</dbReference>
<dbReference type="GO" id="GO:0051287">
    <property type="term" value="F:NAD binding"/>
    <property type="evidence" value="ECO:0007669"/>
    <property type="project" value="InterPro"/>
</dbReference>
<dbReference type="GO" id="GO:0030267">
    <property type="term" value="F:glyoxylate reductase (NADPH) activity"/>
    <property type="evidence" value="ECO:0007669"/>
    <property type="project" value="TreeGrafter"/>
</dbReference>
<dbReference type="CDD" id="cd05301">
    <property type="entry name" value="GDH"/>
    <property type="match status" value="1"/>
</dbReference>
<dbReference type="OrthoDB" id="298012at2759"/>
<dbReference type="SUPFAM" id="SSF52283">
    <property type="entry name" value="Formate/glycerate dehydrogenase catalytic domain-like"/>
    <property type="match status" value="1"/>
</dbReference>
<feature type="domain" description="D-isomer specific 2-hydroxyacid dehydrogenase catalytic" evidence="4">
    <location>
        <begin position="20"/>
        <end position="323"/>
    </location>
</feature>
<dbReference type="SUPFAM" id="SSF51735">
    <property type="entry name" value="NAD(P)-binding Rossmann-fold domains"/>
    <property type="match status" value="1"/>
</dbReference>
<dbReference type="PANTHER" id="PTHR10996">
    <property type="entry name" value="2-HYDROXYACID DEHYDROGENASE-RELATED"/>
    <property type="match status" value="1"/>
</dbReference>
<reference evidence="7" key="1">
    <citation type="submission" date="2025-08" db="UniProtKB">
        <authorList>
            <consortium name="RefSeq"/>
        </authorList>
    </citation>
    <scope>IDENTIFICATION</scope>
    <source>
        <strain evidence="7">USDA-PBARC FA_bdor</strain>
        <tissue evidence="7">Whole organism</tissue>
    </source>
</reference>
<dbReference type="InterPro" id="IPR050223">
    <property type="entry name" value="D-isomer_2-hydroxyacid_DH"/>
</dbReference>
<proteinExistence type="inferred from homology"/>
<keyword evidence="1 3" id="KW-0560">Oxidoreductase</keyword>
<organism evidence="6 7">
    <name type="scientific">Fopius arisanus</name>
    <dbReference type="NCBI Taxonomy" id="64838"/>
    <lineage>
        <taxon>Eukaryota</taxon>
        <taxon>Metazoa</taxon>
        <taxon>Ecdysozoa</taxon>
        <taxon>Arthropoda</taxon>
        <taxon>Hexapoda</taxon>
        <taxon>Insecta</taxon>
        <taxon>Pterygota</taxon>
        <taxon>Neoptera</taxon>
        <taxon>Endopterygota</taxon>
        <taxon>Hymenoptera</taxon>
        <taxon>Apocrita</taxon>
        <taxon>Ichneumonoidea</taxon>
        <taxon>Braconidae</taxon>
        <taxon>Opiinae</taxon>
        <taxon>Fopius</taxon>
    </lineage>
</organism>
<gene>
    <name evidence="7" type="primary">LOC105266122</name>
</gene>
<dbReference type="Pfam" id="PF02826">
    <property type="entry name" value="2-Hacid_dh_C"/>
    <property type="match status" value="1"/>
</dbReference>
<sequence>MSVVEVMTKPKVLVTSCETPKTGIDLLKVTCDVTILPYVEPTIEQVYAALPGHDAVFLSGHVTVNSKFLDIAGPNLKVVSTMSAGYDHLDVPEIKRRGIKVGHTPQVLSAAVAEIAVMLMLNAARRAHEGRTLLEEGKMERGPQWLLGHDLRGSTVGIVGLGGIGQEVVKRLIGFSVRKFLYTGHNRKKAGDELGAEFVSLDDILELSDFIVLAVPLTLETRALFNDAVFNKMKKTAVLVNVGRGAVVQTSSLLKALKEKKIFAAGVDVIDPEPLPSDHELLKLPNFEIVPHLGSATIKTRNEMSAVAAQNILDALENQPLAYPL</sequence>
<dbReference type="KEGG" id="fas:105266122"/>
<protein>
    <recommendedName>
        <fullName evidence="2">Glyoxylate reductase/hydroxypyruvate reductase</fullName>
    </recommendedName>
</protein>
<accession>A0A9R1T387</accession>
<dbReference type="InterPro" id="IPR006139">
    <property type="entry name" value="D-isomer_2_OHA_DH_cat_dom"/>
</dbReference>
<feature type="domain" description="D-isomer specific 2-hydroxyacid dehydrogenase NAD-binding" evidence="5">
    <location>
        <begin position="117"/>
        <end position="294"/>
    </location>
</feature>
<dbReference type="Gene3D" id="3.40.50.720">
    <property type="entry name" value="NAD(P)-binding Rossmann-like Domain"/>
    <property type="match status" value="2"/>
</dbReference>
<dbReference type="RefSeq" id="XP_011302344.1">
    <property type="nucleotide sequence ID" value="XM_011304042.1"/>
</dbReference>
<dbReference type="GeneID" id="105266122"/>
<evidence type="ECO:0000313" key="6">
    <source>
        <dbReference type="Proteomes" id="UP000694866"/>
    </source>
</evidence>
<evidence type="ECO:0000256" key="1">
    <source>
        <dbReference type="ARBA" id="ARBA00023002"/>
    </source>
</evidence>
<evidence type="ECO:0000256" key="2">
    <source>
        <dbReference type="ARBA" id="ARBA00073306"/>
    </source>
</evidence>
<dbReference type="AlphaFoldDB" id="A0A9R1T387"/>
<name>A0A9R1T387_9HYME</name>
<evidence type="ECO:0000259" key="4">
    <source>
        <dbReference type="Pfam" id="PF00389"/>
    </source>
</evidence>
<dbReference type="FunFam" id="3.40.50.720:FF:000026">
    <property type="entry name" value="Glyoxylate/hydroxypyruvate reductase B"/>
    <property type="match status" value="1"/>
</dbReference>
<evidence type="ECO:0000256" key="3">
    <source>
        <dbReference type="RuleBase" id="RU003719"/>
    </source>
</evidence>
<evidence type="ECO:0000313" key="7">
    <source>
        <dbReference type="RefSeq" id="XP_011302344.1"/>
    </source>
</evidence>